<dbReference type="SUPFAM" id="SSF52058">
    <property type="entry name" value="L domain-like"/>
    <property type="match status" value="1"/>
</dbReference>
<dbReference type="PANTHER" id="PTHR48065">
    <property type="entry name" value="OS10G0469600 PROTEIN"/>
    <property type="match status" value="1"/>
</dbReference>
<feature type="compositionally biased region" description="Low complexity" evidence="1">
    <location>
        <begin position="187"/>
        <end position="198"/>
    </location>
</feature>
<dbReference type="InterPro" id="IPR032675">
    <property type="entry name" value="LRR_dom_sf"/>
</dbReference>
<dbReference type="PANTHER" id="PTHR48065:SF75">
    <property type="entry name" value="LEUCINE-RICH REPEAT-CONTAINING N-TERMINAL PLANT-TYPE DOMAIN-CONTAINING PROTEIN"/>
    <property type="match status" value="1"/>
</dbReference>
<accession>A0ABD1WW74</accession>
<evidence type="ECO:0000313" key="2">
    <source>
        <dbReference type="EMBL" id="KAL2553832.1"/>
    </source>
</evidence>
<evidence type="ECO:0000313" key="3">
    <source>
        <dbReference type="Proteomes" id="UP001604277"/>
    </source>
</evidence>
<dbReference type="Pfam" id="PF00560">
    <property type="entry name" value="LRR_1"/>
    <property type="match status" value="1"/>
</dbReference>
<dbReference type="InterPro" id="IPR001611">
    <property type="entry name" value="Leu-rich_rpt"/>
</dbReference>
<dbReference type="Pfam" id="PF13855">
    <property type="entry name" value="LRR_8"/>
    <property type="match status" value="1"/>
</dbReference>
<organism evidence="2 3">
    <name type="scientific">Forsythia ovata</name>
    <dbReference type="NCBI Taxonomy" id="205694"/>
    <lineage>
        <taxon>Eukaryota</taxon>
        <taxon>Viridiplantae</taxon>
        <taxon>Streptophyta</taxon>
        <taxon>Embryophyta</taxon>
        <taxon>Tracheophyta</taxon>
        <taxon>Spermatophyta</taxon>
        <taxon>Magnoliopsida</taxon>
        <taxon>eudicotyledons</taxon>
        <taxon>Gunneridae</taxon>
        <taxon>Pentapetalae</taxon>
        <taxon>asterids</taxon>
        <taxon>lamiids</taxon>
        <taxon>Lamiales</taxon>
        <taxon>Oleaceae</taxon>
        <taxon>Forsythieae</taxon>
        <taxon>Forsythia</taxon>
    </lineage>
</organism>
<dbReference type="AlphaFoldDB" id="A0ABD1WW74"/>
<keyword evidence="3" id="KW-1185">Reference proteome</keyword>
<reference evidence="3" key="1">
    <citation type="submission" date="2024-07" db="EMBL/GenBank/DDBJ databases">
        <title>Two chromosome-level genome assemblies of Korean endemic species Abeliophyllum distichum and Forsythia ovata (Oleaceae).</title>
        <authorList>
            <person name="Jang H."/>
        </authorList>
    </citation>
    <scope>NUCLEOTIDE SEQUENCE [LARGE SCALE GENOMIC DNA]</scope>
</reference>
<gene>
    <name evidence="2" type="ORF">Fot_07451</name>
</gene>
<proteinExistence type="predicted"/>
<dbReference type="Proteomes" id="UP001604277">
    <property type="component" value="Unassembled WGS sequence"/>
</dbReference>
<comment type="caution">
    <text evidence="2">The sequence shown here is derived from an EMBL/GenBank/DDBJ whole genome shotgun (WGS) entry which is preliminary data.</text>
</comment>
<dbReference type="EMBL" id="JBFOLJ010000002">
    <property type="protein sequence ID" value="KAL2553832.1"/>
    <property type="molecule type" value="Genomic_DNA"/>
</dbReference>
<dbReference type="Gene3D" id="3.80.10.10">
    <property type="entry name" value="Ribonuclease Inhibitor"/>
    <property type="match status" value="1"/>
</dbReference>
<sequence length="209" mass="23002">MSFDKIKLVSRLVLENMNLQGQGLLNPLTSLTQLRVLSLKQNNFSGPNLVLSNVTSLKFLFLSYNEFSGDFPVSVAFLWKLYQLDLSYNNLSSIIPSSLNHLTHLLTLRLEENRFSGSISGLSLPSLQDFNVSGNVLAGEIPNSLSKFFALAFEKNSVLCGVSLEKCKLVSSDPTWPWAMASPLSPKSIVASSPSSMPVETKTLKKDLE</sequence>
<dbReference type="PROSITE" id="PS51450">
    <property type="entry name" value="LRR"/>
    <property type="match status" value="1"/>
</dbReference>
<name>A0ABD1WW74_9LAMI</name>
<evidence type="ECO:0000256" key="1">
    <source>
        <dbReference type="SAM" id="MobiDB-lite"/>
    </source>
</evidence>
<protein>
    <submittedName>
        <fullName evidence="2">Leucine-rich repeat receptor-like protein kinase</fullName>
    </submittedName>
</protein>
<feature type="region of interest" description="Disordered" evidence="1">
    <location>
        <begin position="187"/>
        <end position="209"/>
    </location>
</feature>